<dbReference type="KEGG" id="scy:SCATT_32290"/>
<proteinExistence type="predicted"/>
<evidence type="ECO:0008006" key="7">
    <source>
        <dbReference type="Google" id="ProtNLM"/>
    </source>
</evidence>
<evidence type="ECO:0000256" key="1">
    <source>
        <dbReference type="ARBA" id="ARBA00004370"/>
    </source>
</evidence>
<keyword evidence="6" id="KW-1185">Reference proteome</keyword>
<dbReference type="PANTHER" id="PTHR37042:SF4">
    <property type="entry name" value="OUTER MEMBRANE PROTEIN RV1973"/>
    <property type="match status" value="1"/>
</dbReference>
<feature type="region of interest" description="Disordered" evidence="3">
    <location>
        <begin position="1"/>
        <end position="43"/>
    </location>
</feature>
<dbReference type="HOGENOM" id="CLU_072301_2_0_11"/>
<dbReference type="RefSeq" id="WP_014143965.1">
    <property type="nucleotide sequence ID" value="NC_016111.1"/>
</dbReference>
<dbReference type="STRING" id="1003195.SCATT_32290"/>
<dbReference type="GO" id="GO:0016020">
    <property type="term" value="C:membrane"/>
    <property type="evidence" value="ECO:0007669"/>
    <property type="project" value="UniProtKB-SubCell"/>
</dbReference>
<dbReference type="PATRIC" id="fig|1003195.11.peg.4714"/>
<evidence type="ECO:0000256" key="4">
    <source>
        <dbReference type="SAM" id="Phobius"/>
    </source>
</evidence>
<evidence type="ECO:0000256" key="3">
    <source>
        <dbReference type="SAM" id="MobiDB-lite"/>
    </source>
</evidence>
<dbReference type="KEGG" id="sct:SCAT_3233"/>
<dbReference type="EMBL" id="CP003219">
    <property type="protein sequence ID" value="AEW95600.1"/>
    <property type="molecule type" value="Genomic_DNA"/>
</dbReference>
<accession>G8WZZ9</accession>
<dbReference type="OrthoDB" id="5192320at2"/>
<dbReference type="Proteomes" id="UP000007842">
    <property type="component" value="Chromosome"/>
</dbReference>
<feature type="compositionally biased region" description="Pro residues" evidence="3">
    <location>
        <begin position="23"/>
        <end position="38"/>
    </location>
</feature>
<keyword evidence="2 4" id="KW-0472">Membrane</keyword>
<dbReference type="PANTHER" id="PTHR37042">
    <property type="entry name" value="OUTER MEMBRANE PROTEIN RV1973"/>
    <property type="match status" value="1"/>
</dbReference>
<keyword evidence="4" id="KW-0812">Transmembrane</keyword>
<name>F8JUH8_STREN</name>
<organism evidence="5 6">
    <name type="scientific">Streptantibioticus cattleyicolor (strain ATCC 35852 / DSM 46488 / JCM 4925 / NBRC 14057 / NRRL 8057)</name>
    <name type="common">Streptomyces cattleya</name>
    <dbReference type="NCBI Taxonomy" id="1003195"/>
    <lineage>
        <taxon>Bacteria</taxon>
        <taxon>Bacillati</taxon>
        <taxon>Actinomycetota</taxon>
        <taxon>Actinomycetes</taxon>
        <taxon>Kitasatosporales</taxon>
        <taxon>Streptomycetaceae</taxon>
        <taxon>Streptantibioticus</taxon>
    </lineage>
</organism>
<dbReference type="AlphaFoldDB" id="F8JUH8"/>
<feature type="transmembrane region" description="Helical" evidence="4">
    <location>
        <begin position="49"/>
        <end position="68"/>
    </location>
</feature>
<evidence type="ECO:0000256" key="2">
    <source>
        <dbReference type="ARBA" id="ARBA00023136"/>
    </source>
</evidence>
<accession>F8JUH8</accession>
<gene>
    <name evidence="5" type="ordered locus">SCATT_32290</name>
</gene>
<evidence type="ECO:0000313" key="6">
    <source>
        <dbReference type="Proteomes" id="UP000007842"/>
    </source>
</evidence>
<reference evidence="6" key="1">
    <citation type="submission" date="2011-12" db="EMBL/GenBank/DDBJ databases">
        <title>Complete genome sequence of Streptomyces cattleya strain DSM 46488.</title>
        <authorList>
            <person name="Ou H.-Y."/>
            <person name="Li P."/>
            <person name="Zhao C."/>
            <person name="O'Hagan D."/>
            <person name="Deng Z."/>
        </authorList>
    </citation>
    <scope>NUCLEOTIDE SEQUENCE [LARGE SCALE GENOMIC DNA]</scope>
    <source>
        <strain evidence="6">ATCC 35852 / DSM 46488 / JCM 4925 / NBRC 14057 / NRRL 8057</strain>
    </source>
</reference>
<dbReference type="eggNOG" id="ENOG5033YTN">
    <property type="taxonomic scope" value="Bacteria"/>
</dbReference>
<evidence type="ECO:0000313" key="5">
    <source>
        <dbReference type="EMBL" id="AEW95600.1"/>
    </source>
</evidence>
<comment type="subcellular location">
    <subcellularLocation>
        <location evidence="1">Membrane</location>
    </subcellularLocation>
</comment>
<protein>
    <recommendedName>
        <fullName evidence="7">Mce-associated membrane protein</fullName>
    </recommendedName>
</protein>
<keyword evidence="4" id="KW-1133">Transmembrane helix</keyword>
<sequence>MSTTRHVINRQRRLAAAATRRPAVPPPRPVPSAAPPVARPARPSRARPVVAALAALTVCLGAFAGWAAGHAGTLRDTSATRNSALTDAPRTSEVKGAITQAVNTLFSYDYAATAKTTDAARQLLTGKAVQQYATLFTAVRAQAPARKLVLTTTVTDAGVTRLTGDRAQLLVFVDQRNTSAAAASSTDQTASSPAMFTVDAVRQDGRWKISGIDTFG</sequence>